<dbReference type="Gene3D" id="1.10.287.110">
    <property type="entry name" value="DnaJ domain"/>
    <property type="match status" value="1"/>
</dbReference>
<reference evidence="3 4" key="1">
    <citation type="journal article" date="2013" name="Curr. Biol.">
        <title>The Genome of the Foraminiferan Reticulomyxa filosa.</title>
        <authorList>
            <person name="Glockner G."/>
            <person name="Hulsmann N."/>
            <person name="Schleicher M."/>
            <person name="Noegel A.A."/>
            <person name="Eichinger L."/>
            <person name="Gallinger C."/>
            <person name="Pawlowski J."/>
            <person name="Sierra R."/>
            <person name="Euteneuer U."/>
            <person name="Pillet L."/>
            <person name="Moustafa A."/>
            <person name="Platzer M."/>
            <person name="Groth M."/>
            <person name="Szafranski K."/>
            <person name="Schliwa M."/>
        </authorList>
    </citation>
    <scope>NUCLEOTIDE SEQUENCE [LARGE SCALE GENOMIC DNA]</scope>
</reference>
<dbReference type="PANTHER" id="PTHR46620">
    <property type="entry name" value="J DOMAIN-CONTAINING PROTEIN SPF31"/>
    <property type="match status" value="1"/>
</dbReference>
<feature type="non-terminal residue" evidence="3">
    <location>
        <position position="1"/>
    </location>
</feature>
<dbReference type="CDD" id="cd06257">
    <property type="entry name" value="DnaJ"/>
    <property type="match status" value="1"/>
</dbReference>
<feature type="compositionally biased region" description="Low complexity" evidence="1">
    <location>
        <begin position="195"/>
        <end position="208"/>
    </location>
</feature>
<protein>
    <recommendedName>
        <fullName evidence="2">J domain-containing protein</fullName>
    </recommendedName>
</protein>
<dbReference type="InterPro" id="IPR001623">
    <property type="entry name" value="DnaJ_domain"/>
</dbReference>
<dbReference type="AlphaFoldDB" id="X6P014"/>
<dbReference type="InterPro" id="IPR036869">
    <property type="entry name" value="J_dom_sf"/>
</dbReference>
<evidence type="ECO:0000259" key="2">
    <source>
        <dbReference type="PROSITE" id="PS50076"/>
    </source>
</evidence>
<comment type="caution">
    <text evidence="3">The sequence shown here is derived from an EMBL/GenBank/DDBJ whole genome shotgun (WGS) entry which is preliminary data.</text>
</comment>
<dbReference type="Pfam" id="PF00226">
    <property type="entry name" value="DnaJ"/>
    <property type="match status" value="1"/>
</dbReference>
<proteinExistence type="predicted"/>
<dbReference type="SUPFAM" id="SSF46565">
    <property type="entry name" value="Chaperone J-domain"/>
    <property type="match status" value="1"/>
</dbReference>
<name>X6P014_RETFI</name>
<evidence type="ECO:0000256" key="1">
    <source>
        <dbReference type="SAM" id="MobiDB-lite"/>
    </source>
</evidence>
<dbReference type="OrthoDB" id="342454at2759"/>
<dbReference type="PROSITE" id="PS50076">
    <property type="entry name" value="DNAJ_2"/>
    <property type="match status" value="1"/>
</dbReference>
<feature type="domain" description="J" evidence="2">
    <location>
        <begin position="81"/>
        <end position="142"/>
    </location>
</feature>
<gene>
    <name evidence="3" type="ORF">RFI_05642</name>
</gene>
<dbReference type="PANTHER" id="PTHR46620:SF1">
    <property type="entry name" value="J DOMAIN-CONTAINING PROTEIN SPF31"/>
    <property type="match status" value="1"/>
</dbReference>
<dbReference type="Proteomes" id="UP000023152">
    <property type="component" value="Unassembled WGS sequence"/>
</dbReference>
<feature type="non-terminal residue" evidence="3">
    <location>
        <position position="208"/>
    </location>
</feature>
<dbReference type="EMBL" id="ASPP01004906">
    <property type="protein sequence ID" value="ETO31478.1"/>
    <property type="molecule type" value="Genomic_DNA"/>
</dbReference>
<accession>X6P014</accession>
<sequence length="208" mass="23653">GTRINKFEKNLYHLARFFIPIINTNMDQKDDFLDKVKEKKKKRNKQIINNNNKEVHALLHECTESEREAAINSILGALKVNPIEVLQLPINYQESDIKEQYKKLSLLVHPDRIKEDSALKESAAKAFAKLAEARRMISDPKYQNKLKVQILEAKRRIEARKSAARLEEEINGIRPAATTSASSLQSQVHNRSNLATTTTTTTTATTTT</sequence>
<keyword evidence="4" id="KW-1185">Reference proteome</keyword>
<evidence type="ECO:0000313" key="3">
    <source>
        <dbReference type="EMBL" id="ETO31478.1"/>
    </source>
</evidence>
<dbReference type="SMART" id="SM00271">
    <property type="entry name" value="DnaJ"/>
    <property type="match status" value="1"/>
</dbReference>
<feature type="compositionally biased region" description="Polar residues" evidence="1">
    <location>
        <begin position="184"/>
        <end position="194"/>
    </location>
</feature>
<feature type="region of interest" description="Disordered" evidence="1">
    <location>
        <begin position="178"/>
        <end position="208"/>
    </location>
</feature>
<evidence type="ECO:0000313" key="4">
    <source>
        <dbReference type="Proteomes" id="UP000023152"/>
    </source>
</evidence>
<organism evidence="3 4">
    <name type="scientific">Reticulomyxa filosa</name>
    <dbReference type="NCBI Taxonomy" id="46433"/>
    <lineage>
        <taxon>Eukaryota</taxon>
        <taxon>Sar</taxon>
        <taxon>Rhizaria</taxon>
        <taxon>Retaria</taxon>
        <taxon>Foraminifera</taxon>
        <taxon>Monothalamids</taxon>
        <taxon>Reticulomyxidae</taxon>
        <taxon>Reticulomyxa</taxon>
    </lineage>
</organism>
<dbReference type="PRINTS" id="PR00625">
    <property type="entry name" value="JDOMAIN"/>
</dbReference>